<organism evidence="1 2">
    <name type="scientific">Nitratireductor kimnyeongensis</name>
    <dbReference type="NCBI Taxonomy" id="430679"/>
    <lineage>
        <taxon>Bacteria</taxon>
        <taxon>Pseudomonadati</taxon>
        <taxon>Pseudomonadota</taxon>
        <taxon>Alphaproteobacteria</taxon>
        <taxon>Hyphomicrobiales</taxon>
        <taxon>Phyllobacteriaceae</taxon>
        <taxon>Nitratireductor</taxon>
    </lineage>
</organism>
<gene>
    <name evidence="1" type="ORF">ACFPOD_13505</name>
</gene>
<proteinExistence type="predicted"/>
<reference evidence="2" key="1">
    <citation type="journal article" date="2019" name="Int. J. Syst. Evol. Microbiol.">
        <title>The Global Catalogue of Microorganisms (GCM) 10K type strain sequencing project: providing services to taxonomists for standard genome sequencing and annotation.</title>
        <authorList>
            <consortium name="The Broad Institute Genomics Platform"/>
            <consortium name="The Broad Institute Genome Sequencing Center for Infectious Disease"/>
            <person name="Wu L."/>
            <person name="Ma J."/>
        </authorList>
    </citation>
    <scope>NUCLEOTIDE SEQUENCE [LARGE SCALE GENOMIC DNA]</scope>
    <source>
        <strain evidence="2">JCM 3366</strain>
    </source>
</reference>
<accession>A0ABW0T9X5</accession>
<comment type="caution">
    <text evidence="1">The sequence shown here is derived from an EMBL/GenBank/DDBJ whole genome shotgun (WGS) entry which is preliminary data.</text>
</comment>
<dbReference type="RefSeq" id="WP_223020660.1">
    <property type="nucleotide sequence ID" value="NZ_CP078143.1"/>
</dbReference>
<dbReference type="EMBL" id="JBHSNB010000002">
    <property type="protein sequence ID" value="MFC5586129.1"/>
    <property type="molecule type" value="Genomic_DNA"/>
</dbReference>
<name>A0ABW0T9X5_9HYPH</name>
<evidence type="ECO:0000313" key="1">
    <source>
        <dbReference type="EMBL" id="MFC5586129.1"/>
    </source>
</evidence>
<protein>
    <submittedName>
        <fullName evidence="1">Uncharacterized protein</fullName>
    </submittedName>
</protein>
<dbReference type="Proteomes" id="UP001596107">
    <property type="component" value="Unassembled WGS sequence"/>
</dbReference>
<sequence>MPSGTDRHEVMLTALRAKNTSGGFETDTFAFAEAPSKVTSFGARGDQHGFDDGELTGPWRQALGAQEVVFSTSTTILGVRRSRMVPSSATMISKSIESRALAQF</sequence>
<keyword evidence="2" id="KW-1185">Reference proteome</keyword>
<evidence type="ECO:0000313" key="2">
    <source>
        <dbReference type="Proteomes" id="UP001596107"/>
    </source>
</evidence>